<accession>A0A0A9BT99</accession>
<organism evidence="1">
    <name type="scientific">Arundo donax</name>
    <name type="common">Giant reed</name>
    <name type="synonym">Donax arundinaceus</name>
    <dbReference type="NCBI Taxonomy" id="35708"/>
    <lineage>
        <taxon>Eukaryota</taxon>
        <taxon>Viridiplantae</taxon>
        <taxon>Streptophyta</taxon>
        <taxon>Embryophyta</taxon>
        <taxon>Tracheophyta</taxon>
        <taxon>Spermatophyta</taxon>
        <taxon>Magnoliopsida</taxon>
        <taxon>Liliopsida</taxon>
        <taxon>Poales</taxon>
        <taxon>Poaceae</taxon>
        <taxon>PACMAD clade</taxon>
        <taxon>Arundinoideae</taxon>
        <taxon>Arundineae</taxon>
        <taxon>Arundo</taxon>
    </lineage>
</organism>
<name>A0A0A9BT99_ARUDO</name>
<reference evidence="1" key="1">
    <citation type="submission" date="2014-09" db="EMBL/GenBank/DDBJ databases">
        <authorList>
            <person name="Magalhaes I.L.F."/>
            <person name="Oliveira U."/>
            <person name="Santos F.R."/>
            <person name="Vidigal T.H.D.A."/>
            <person name="Brescovit A.D."/>
            <person name="Santos A.J."/>
        </authorList>
    </citation>
    <scope>NUCLEOTIDE SEQUENCE</scope>
    <source>
        <tissue evidence="1">Shoot tissue taken approximately 20 cm above the soil surface</tissue>
    </source>
</reference>
<protein>
    <submittedName>
        <fullName evidence="1">Uncharacterized protein</fullName>
    </submittedName>
</protein>
<reference evidence="1" key="2">
    <citation type="journal article" date="2015" name="Data Brief">
        <title>Shoot transcriptome of the giant reed, Arundo donax.</title>
        <authorList>
            <person name="Barrero R.A."/>
            <person name="Guerrero F.D."/>
            <person name="Moolhuijzen P."/>
            <person name="Goolsby J.A."/>
            <person name="Tidwell J."/>
            <person name="Bellgard S.E."/>
            <person name="Bellgard M.I."/>
        </authorList>
    </citation>
    <scope>NUCLEOTIDE SEQUENCE</scope>
    <source>
        <tissue evidence="1">Shoot tissue taken approximately 20 cm above the soil surface</tissue>
    </source>
</reference>
<dbReference type="AlphaFoldDB" id="A0A0A9BT99"/>
<sequence length="18" mass="2041">MVLNCIKPGLTNHCKQIK</sequence>
<proteinExistence type="predicted"/>
<dbReference type="EMBL" id="GBRH01230631">
    <property type="protein sequence ID" value="JAD67264.1"/>
    <property type="molecule type" value="Transcribed_RNA"/>
</dbReference>
<evidence type="ECO:0000313" key="1">
    <source>
        <dbReference type="EMBL" id="JAD67264.1"/>
    </source>
</evidence>